<name>A0A4R2LA02_9GAMM</name>
<organism evidence="1 2">
    <name type="scientific">Plasticicumulans lactativorans</name>
    <dbReference type="NCBI Taxonomy" id="1133106"/>
    <lineage>
        <taxon>Bacteria</taxon>
        <taxon>Pseudomonadati</taxon>
        <taxon>Pseudomonadota</taxon>
        <taxon>Gammaproteobacteria</taxon>
        <taxon>Candidatus Competibacteraceae</taxon>
        <taxon>Plasticicumulans</taxon>
    </lineage>
</organism>
<dbReference type="NCBIfam" id="TIGR03101">
    <property type="entry name" value="hydr2_PEP"/>
    <property type="match status" value="1"/>
</dbReference>
<protein>
    <submittedName>
        <fullName evidence="1">Exosortase A-associated hydrolase 2</fullName>
    </submittedName>
</protein>
<dbReference type="RefSeq" id="WP_132542137.1">
    <property type="nucleotide sequence ID" value="NZ_SLWY01000010.1"/>
</dbReference>
<dbReference type="Gene3D" id="3.40.50.1820">
    <property type="entry name" value="alpha/beta hydrolase"/>
    <property type="match status" value="1"/>
</dbReference>
<keyword evidence="1" id="KW-0378">Hydrolase</keyword>
<dbReference type="OrthoDB" id="249225at2"/>
<dbReference type="InterPro" id="IPR029058">
    <property type="entry name" value="AB_hydrolase_fold"/>
</dbReference>
<dbReference type="SUPFAM" id="SSF53474">
    <property type="entry name" value="alpha/beta-Hydrolases"/>
    <property type="match status" value="1"/>
</dbReference>
<evidence type="ECO:0000313" key="2">
    <source>
        <dbReference type="Proteomes" id="UP000295765"/>
    </source>
</evidence>
<accession>A0A4R2LA02</accession>
<dbReference type="InterPro" id="IPR017532">
    <property type="entry name" value="Hydrolase-2_PEP"/>
</dbReference>
<dbReference type="AlphaFoldDB" id="A0A4R2LA02"/>
<gene>
    <name evidence="1" type="ORF">EV699_11021</name>
</gene>
<proteinExistence type="predicted"/>
<dbReference type="EMBL" id="SLWY01000010">
    <property type="protein sequence ID" value="TCO80996.1"/>
    <property type="molecule type" value="Genomic_DNA"/>
</dbReference>
<evidence type="ECO:0000313" key="1">
    <source>
        <dbReference type="EMBL" id="TCO80996.1"/>
    </source>
</evidence>
<keyword evidence="2" id="KW-1185">Reference proteome</keyword>
<sequence length="269" mass="28205">MEPLFIDAGRKRLFALFLPPSADRPPRGGVLYVPPFAEEMNKSRAMAVSAARAFAAAGWGVLLPDLFGTGDSEGDFGDARWEGWRGDLTAAAAWLAQRCPGTPVVWGLRLGALLALDAAQRGALDARAFLLWQPTSSGEQALTQFLRLRLAATLRDGEPETPASLRARLAAGESIEVAGYALNPELATAIDACRAPAAPAMPTAWIEVVAESGRTLSPATRRTLDAWAAAGCSAQASAVVGEAFWGTQEIAAAPALIAPSLAFLQELPA</sequence>
<reference evidence="1 2" key="1">
    <citation type="submission" date="2019-03" db="EMBL/GenBank/DDBJ databases">
        <title>Genomic Encyclopedia of Type Strains, Phase IV (KMG-IV): sequencing the most valuable type-strain genomes for metagenomic binning, comparative biology and taxonomic classification.</title>
        <authorList>
            <person name="Goeker M."/>
        </authorList>
    </citation>
    <scope>NUCLEOTIDE SEQUENCE [LARGE SCALE GENOMIC DNA]</scope>
    <source>
        <strain evidence="1 2">DSM 25287</strain>
    </source>
</reference>
<dbReference type="GO" id="GO:0016787">
    <property type="term" value="F:hydrolase activity"/>
    <property type="evidence" value="ECO:0007669"/>
    <property type="project" value="UniProtKB-KW"/>
</dbReference>
<comment type="caution">
    <text evidence="1">The sequence shown here is derived from an EMBL/GenBank/DDBJ whole genome shotgun (WGS) entry which is preliminary data.</text>
</comment>
<dbReference type="Proteomes" id="UP000295765">
    <property type="component" value="Unassembled WGS sequence"/>
</dbReference>